<evidence type="ECO:0000259" key="3">
    <source>
        <dbReference type="Pfam" id="PF04773"/>
    </source>
</evidence>
<feature type="chain" id="PRO_5034970496" evidence="2">
    <location>
        <begin position="28"/>
        <end position="286"/>
    </location>
</feature>
<accession>A0A8F6TUB7</accession>
<evidence type="ECO:0000256" key="1">
    <source>
        <dbReference type="SAM" id="MobiDB-lite"/>
    </source>
</evidence>
<feature type="region of interest" description="Disordered" evidence="1">
    <location>
        <begin position="210"/>
        <end position="238"/>
    </location>
</feature>
<keyword evidence="5" id="KW-1185">Reference proteome</keyword>
<dbReference type="InterPro" id="IPR006860">
    <property type="entry name" value="FecR"/>
</dbReference>
<dbReference type="KEGG" id="gce:KYE46_13045"/>
<evidence type="ECO:0000313" key="5">
    <source>
        <dbReference type="Proteomes" id="UP000825009"/>
    </source>
</evidence>
<dbReference type="RefSeq" id="WP_219001051.1">
    <property type="nucleotide sequence ID" value="NZ_CP079194.1"/>
</dbReference>
<feature type="signal peptide" evidence="2">
    <location>
        <begin position="1"/>
        <end position="27"/>
    </location>
</feature>
<protein>
    <submittedName>
        <fullName evidence="4">FecR family protein</fullName>
    </submittedName>
</protein>
<proteinExistence type="predicted"/>
<evidence type="ECO:0000256" key="2">
    <source>
        <dbReference type="SAM" id="SignalP"/>
    </source>
</evidence>
<feature type="compositionally biased region" description="Gly residues" evidence="1">
    <location>
        <begin position="210"/>
        <end position="219"/>
    </location>
</feature>
<sequence>MPSKTLNSVKTLTVAAAAALSFCAPLAAQNIGTVASSEPTLRGTPPGAGTRTLNLGTGVVQDETIASSASGRGQIMFIDQTTLSLAPNTTIVLDQFVFNPNGSGQMGLQMTEGALRFIGGTLSRGQEATVSTPTATIGIRGSSALIIHQNGETITVFLAGERLCLTSSTGQRACTSRRGGVLTEDGYQGRVNPAFLAQVLELIDGRPGGSGGAGLGSGVGSPNPSDRGPVSTTGEEFDPEIFDDDFRFDDLFDGLPEGRMDDPYDDEIVNPNPCDDIVPPTWCYDF</sequence>
<dbReference type="Pfam" id="PF04773">
    <property type="entry name" value="FecR"/>
    <property type="match status" value="1"/>
</dbReference>
<evidence type="ECO:0000313" key="4">
    <source>
        <dbReference type="EMBL" id="QXT38855.1"/>
    </source>
</evidence>
<gene>
    <name evidence="4" type="ORF">KYE46_13045</name>
</gene>
<organism evidence="4 5">
    <name type="scientific">Gymnodinialimonas ceratoperidinii</name>
    <dbReference type="NCBI Taxonomy" id="2856823"/>
    <lineage>
        <taxon>Bacteria</taxon>
        <taxon>Pseudomonadati</taxon>
        <taxon>Pseudomonadota</taxon>
        <taxon>Alphaproteobacteria</taxon>
        <taxon>Rhodobacterales</taxon>
        <taxon>Paracoccaceae</taxon>
        <taxon>Gymnodinialimonas</taxon>
    </lineage>
</organism>
<name>A0A8F6TUB7_9RHOB</name>
<reference evidence="4 5" key="1">
    <citation type="submission" date="2021-07" db="EMBL/GenBank/DDBJ databases">
        <title>A novel Jannaschia species isolated from marine dinoflagellate Ceratoperidinium margalefii.</title>
        <authorList>
            <person name="Jiang Y."/>
            <person name="Li Z."/>
        </authorList>
    </citation>
    <scope>NUCLEOTIDE SEQUENCE [LARGE SCALE GENOMIC DNA]</scope>
    <source>
        <strain evidence="4 5">J12C1-MA-4</strain>
    </source>
</reference>
<dbReference type="Proteomes" id="UP000825009">
    <property type="component" value="Chromosome"/>
</dbReference>
<dbReference type="EMBL" id="CP079194">
    <property type="protein sequence ID" value="QXT38855.1"/>
    <property type="molecule type" value="Genomic_DNA"/>
</dbReference>
<dbReference type="AlphaFoldDB" id="A0A8F6TUB7"/>
<keyword evidence="2" id="KW-0732">Signal</keyword>
<feature type="domain" description="FecR protein" evidence="3">
    <location>
        <begin position="64"/>
        <end position="157"/>
    </location>
</feature>